<evidence type="ECO:0000313" key="2">
    <source>
        <dbReference type="Proteomes" id="UP000326678"/>
    </source>
</evidence>
<proteinExistence type="predicted"/>
<dbReference type="Proteomes" id="UP000326678">
    <property type="component" value="Chromosome Gxm1"/>
</dbReference>
<gene>
    <name evidence="1" type="ORF">GXM_02913</name>
</gene>
<sequence length="38" mass="4413">MRCLLYQTLRVVCFFAGLFVYNGAANNHTKIFSINQCR</sequence>
<organism evidence="1 2">
    <name type="scientific">Nostoc sphaeroides CCNUC1</name>
    <dbReference type="NCBI Taxonomy" id="2653204"/>
    <lineage>
        <taxon>Bacteria</taxon>
        <taxon>Bacillati</taxon>
        <taxon>Cyanobacteriota</taxon>
        <taxon>Cyanophyceae</taxon>
        <taxon>Nostocales</taxon>
        <taxon>Nostocaceae</taxon>
        <taxon>Nostoc</taxon>
    </lineage>
</organism>
<accession>A0A5P8VZG1</accession>
<dbReference type="AlphaFoldDB" id="A0A5P8VZG1"/>
<dbReference type="EMBL" id="CP045226">
    <property type="protein sequence ID" value="QFS45436.1"/>
    <property type="molecule type" value="Genomic_DNA"/>
</dbReference>
<keyword evidence="2" id="KW-1185">Reference proteome</keyword>
<reference evidence="1 2" key="1">
    <citation type="submission" date="2019-10" db="EMBL/GenBank/DDBJ databases">
        <title>Genomic and transcriptomic insights into the perfect genentic adaptation of a filamentous nitrogen-fixing cyanobacterium to rice fields.</title>
        <authorList>
            <person name="Chen Z."/>
        </authorList>
    </citation>
    <scope>NUCLEOTIDE SEQUENCE [LARGE SCALE GENOMIC DNA]</scope>
    <source>
        <strain evidence="1">CCNUC1</strain>
    </source>
</reference>
<evidence type="ECO:0000313" key="1">
    <source>
        <dbReference type="EMBL" id="QFS45436.1"/>
    </source>
</evidence>
<protein>
    <submittedName>
        <fullName evidence="1">Uncharacterized protein</fullName>
    </submittedName>
</protein>
<name>A0A5P8VZG1_9NOSO</name>
<dbReference type="KEGG" id="nsh:GXM_02913"/>